<proteinExistence type="predicted"/>
<feature type="transmembrane region" description="Helical" evidence="1">
    <location>
        <begin position="26"/>
        <end position="44"/>
    </location>
</feature>
<organism evidence="2 3">
    <name type="scientific">Actinacidiphila polyblastidii</name>
    <dbReference type="NCBI Taxonomy" id="3110430"/>
    <lineage>
        <taxon>Bacteria</taxon>
        <taxon>Bacillati</taxon>
        <taxon>Actinomycetota</taxon>
        <taxon>Actinomycetes</taxon>
        <taxon>Kitasatosporales</taxon>
        <taxon>Streptomycetaceae</taxon>
        <taxon>Actinacidiphila</taxon>
    </lineage>
</organism>
<evidence type="ECO:0000256" key="1">
    <source>
        <dbReference type="SAM" id="Phobius"/>
    </source>
</evidence>
<dbReference type="EMBL" id="JAZEWV010000002">
    <property type="protein sequence ID" value="MEE4541065.1"/>
    <property type="molecule type" value="Genomic_DNA"/>
</dbReference>
<accession>A0ABU7P5I9</accession>
<keyword evidence="1" id="KW-0812">Transmembrane</keyword>
<sequence>MAQQHAARTHHFTFNTDGRPHPLENTLVAVTAVLGIIAVSTAAFHSLHVLTSWTGLVGILTGAYGQFISATTAERFVLIISLGMSGFGFYLAMAHGGLW</sequence>
<reference evidence="2 3" key="1">
    <citation type="submission" date="2023-12" db="EMBL/GenBank/DDBJ databases">
        <title>Streptomyces sp. V4-01.</title>
        <authorList>
            <person name="Somphong A."/>
            <person name="Phongsopitanun W."/>
        </authorList>
    </citation>
    <scope>NUCLEOTIDE SEQUENCE [LARGE SCALE GENOMIC DNA]</scope>
    <source>
        <strain evidence="2 3">V4-01</strain>
    </source>
</reference>
<comment type="caution">
    <text evidence="2">The sequence shown here is derived from an EMBL/GenBank/DDBJ whole genome shotgun (WGS) entry which is preliminary data.</text>
</comment>
<gene>
    <name evidence="2" type="ORF">V2S66_03665</name>
</gene>
<evidence type="ECO:0008006" key="4">
    <source>
        <dbReference type="Google" id="ProtNLM"/>
    </source>
</evidence>
<keyword evidence="1" id="KW-1133">Transmembrane helix</keyword>
<feature type="transmembrane region" description="Helical" evidence="1">
    <location>
        <begin position="76"/>
        <end position="98"/>
    </location>
</feature>
<evidence type="ECO:0000313" key="3">
    <source>
        <dbReference type="Proteomes" id="UP001344658"/>
    </source>
</evidence>
<keyword evidence="1" id="KW-0472">Membrane</keyword>
<evidence type="ECO:0000313" key="2">
    <source>
        <dbReference type="EMBL" id="MEE4541065.1"/>
    </source>
</evidence>
<dbReference type="RefSeq" id="WP_330792961.1">
    <property type="nucleotide sequence ID" value="NZ_JAZEWV010000002.1"/>
</dbReference>
<feature type="transmembrane region" description="Helical" evidence="1">
    <location>
        <begin position="50"/>
        <end position="69"/>
    </location>
</feature>
<keyword evidence="3" id="KW-1185">Reference proteome</keyword>
<name>A0ABU7P5I9_9ACTN</name>
<protein>
    <recommendedName>
        <fullName evidence="4">Integral membrane protein</fullName>
    </recommendedName>
</protein>
<dbReference type="Proteomes" id="UP001344658">
    <property type="component" value="Unassembled WGS sequence"/>
</dbReference>